<dbReference type="PANTHER" id="PTHR31299">
    <property type="entry name" value="ESTERASE, PUTATIVE (AFU_ORTHOLOGUE AFUA_1G05850)-RELATED"/>
    <property type="match status" value="1"/>
</dbReference>
<organism evidence="1 2">
    <name type="scientific">Alkalibacillus silvisoli</name>
    <dbReference type="NCBI Taxonomy" id="392823"/>
    <lineage>
        <taxon>Bacteria</taxon>
        <taxon>Bacillati</taxon>
        <taxon>Bacillota</taxon>
        <taxon>Bacilli</taxon>
        <taxon>Bacillales</taxon>
        <taxon>Bacillaceae</taxon>
        <taxon>Alkalibacillus</taxon>
    </lineage>
</organism>
<dbReference type="RefSeq" id="WP_343782034.1">
    <property type="nucleotide sequence ID" value="NZ_BAAACZ010000009.1"/>
</dbReference>
<dbReference type="InterPro" id="IPR007815">
    <property type="entry name" value="Emycin_Estase"/>
</dbReference>
<dbReference type="Pfam" id="PF05139">
    <property type="entry name" value="Erythro_esteras"/>
    <property type="match status" value="1"/>
</dbReference>
<evidence type="ECO:0000313" key="1">
    <source>
        <dbReference type="EMBL" id="GAA0456043.1"/>
    </source>
</evidence>
<dbReference type="SUPFAM" id="SSF159501">
    <property type="entry name" value="EreA/ChaN-like"/>
    <property type="match status" value="1"/>
</dbReference>
<keyword evidence="2" id="KW-1185">Reference proteome</keyword>
<dbReference type="PANTHER" id="PTHR31299:SF0">
    <property type="entry name" value="ESTERASE, PUTATIVE (AFU_ORTHOLOGUE AFUA_1G05850)-RELATED"/>
    <property type="match status" value="1"/>
</dbReference>
<protein>
    <submittedName>
        <fullName evidence="1">Erythromycin esterase family protein</fullName>
    </submittedName>
</protein>
<accession>A0ABN0ZQV4</accession>
<comment type="caution">
    <text evidence="1">The sequence shown here is derived from an EMBL/GenBank/DDBJ whole genome shotgun (WGS) entry which is preliminary data.</text>
</comment>
<evidence type="ECO:0000313" key="2">
    <source>
        <dbReference type="Proteomes" id="UP001500740"/>
    </source>
</evidence>
<dbReference type="Proteomes" id="UP001500740">
    <property type="component" value="Unassembled WGS sequence"/>
</dbReference>
<sequence>MKRFGFILIIVCGIFVGCQSKSSNVYDFQDYKDYSFIDDYIEDKQVVLLGESSHWTQDFTEVGVDLVRYLHEHHDFSILALETSKAELEYFTENLEPLNRNQDFEYAVLESWVNDEMASLAQYASDTGGFEMKGLDWIPVSSHPNEGILQHIISEMNEIDPDLGNQFALAESTFTKHIPRLYFEVLSIDHNYIDELLESYQLITETEYFSQLDSTIQTFIDDRIYVLKRVLNEDYLADYKINDDFQDIYSRRGLGMLHELENIMDEHPHEKVIIWAHNGHIQKEFSQINNIDTNLADIFQETPLVFGSLVDRELDLETYYIGMYFNEGELVSQGDVERKEEEGFLEYELSLYNYDRLFVDLHSKSWAEELRIAHDDGVYQYEMVPSEQYDGLIYIDTVTSH</sequence>
<reference evidence="1 2" key="1">
    <citation type="journal article" date="2019" name="Int. J. Syst. Evol. Microbiol.">
        <title>The Global Catalogue of Microorganisms (GCM) 10K type strain sequencing project: providing services to taxonomists for standard genome sequencing and annotation.</title>
        <authorList>
            <consortium name="The Broad Institute Genomics Platform"/>
            <consortium name="The Broad Institute Genome Sequencing Center for Infectious Disease"/>
            <person name="Wu L."/>
            <person name="Ma J."/>
        </authorList>
    </citation>
    <scope>NUCLEOTIDE SEQUENCE [LARGE SCALE GENOMIC DNA]</scope>
    <source>
        <strain evidence="1 2">JCM 14193</strain>
    </source>
</reference>
<name>A0ABN0ZQV4_9BACI</name>
<dbReference type="InterPro" id="IPR052036">
    <property type="entry name" value="Hydrolase/PRTase-associated"/>
</dbReference>
<proteinExistence type="predicted"/>
<gene>
    <name evidence="1" type="ORF">GCM10008935_08610</name>
</gene>
<dbReference type="PROSITE" id="PS51257">
    <property type="entry name" value="PROKAR_LIPOPROTEIN"/>
    <property type="match status" value="1"/>
</dbReference>
<dbReference type="Gene3D" id="3.40.1660.10">
    <property type="entry name" value="EreA-like (biosynthetic domain)"/>
    <property type="match status" value="2"/>
</dbReference>
<dbReference type="EMBL" id="BAAACZ010000009">
    <property type="protein sequence ID" value="GAA0456043.1"/>
    <property type="molecule type" value="Genomic_DNA"/>
</dbReference>